<organism evidence="3">
    <name type="scientific">Vanderwaltozyma polyspora (strain ATCC 22028 / DSM 70294 / BCRC 21397 / CBS 2163 / NBRC 10782 / NRRL Y-8283 / UCD 57-17)</name>
    <name type="common">Kluyveromyces polysporus</name>
    <dbReference type="NCBI Taxonomy" id="436907"/>
    <lineage>
        <taxon>Eukaryota</taxon>
        <taxon>Fungi</taxon>
        <taxon>Dikarya</taxon>
        <taxon>Ascomycota</taxon>
        <taxon>Saccharomycotina</taxon>
        <taxon>Saccharomycetes</taxon>
        <taxon>Saccharomycetales</taxon>
        <taxon>Saccharomycetaceae</taxon>
        <taxon>Vanderwaltozyma</taxon>
    </lineage>
</organism>
<dbReference type="HOGENOM" id="CLU_918884_0_0_1"/>
<dbReference type="Pfam" id="PF00624">
    <property type="entry name" value="Flocculin"/>
    <property type="match status" value="2"/>
</dbReference>
<dbReference type="InParanoid" id="A7TS26"/>
<sequence>MNKIQLNFIKVFVFLTCFVFSEVQAHFNKCTPTLPVGCVYDGWHHIVRCSTTIPLCKPTTSKNTVEKGYWTNTCNKWVYKSQLSVYYTQTECVTSLPTSELPTSLLTSEIPTSEIPTSEIPTSEIPTSEIPTSEIPTSTIVEIEESTSSSESTIFSTSTTYWTGSYDTTFLTITEETTGTDNVVTSTLIYIVQTPIRAVTSTTSQYWSATVFSTSISTYTYTGTDNFETTETIYQVYLPIFVTTITITTDFPDERFGNDPDLIYPTFSSTVLRVVPSDSAPYFLYVVYVAESECVKSCDAVKS</sequence>
<dbReference type="InterPro" id="IPR001389">
    <property type="entry name" value="Flocculin"/>
</dbReference>
<protein>
    <recommendedName>
        <fullName evidence="4">Flo11 domain-containing protein</fullName>
    </recommendedName>
</protein>
<evidence type="ECO:0000313" key="3">
    <source>
        <dbReference type="Proteomes" id="UP000000267"/>
    </source>
</evidence>
<reference evidence="2 3" key="1">
    <citation type="journal article" date="2007" name="Proc. Natl. Acad. Sci. U.S.A.">
        <title>Independent sorting-out of thousands of duplicated gene pairs in two yeast species descended from a whole-genome duplication.</title>
        <authorList>
            <person name="Scannell D.R."/>
            <person name="Frank A.C."/>
            <person name="Conant G.C."/>
            <person name="Byrne K.P."/>
            <person name="Woolfit M."/>
            <person name="Wolfe K.H."/>
        </authorList>
    </citation>
    <scope>NUCLEOTIDE SEQUENCE [LARGE SCALE GENOMIC DNA]</scope>
    <source>
        <strain evidence="3">ATCC 22028 / DSM 70294 / BCRC 21397 / CBS 2163 / NBRC 10782 / NRRL Y-8283 / UCD 57-17</strain>
    </source>
</reference>
<gene>
    <name evidence="2" type="ORF">Kpol_355p1</name>
</gene>
<dbReference type="GO" id="GO:0000128">
    <property type="term" value="P:flocculation"/>
    <property type="evidence" value="ECO:0007669"/>
    <property type="project" value="InterPro"/>
</dbReference>
<dbReference type="EMBL" id="DS480496">
    <property type="protein sequence ID" value="EDO14930.1"/>
    <property type="molecule type" value="Genomic_DNA"/>
</dbReference>
<evidence type="ECO:0008006" key="4">
    <source>
        <dbReference type="Google" id="ProtNLM"/>
    </source>
</evidence>
<keyword evidence="3" id="KW-1185">Reference proteome</keyword>
<evidence type="ECO:0000256" key="1">
    <source>
        <dbReference type="SAM" id="SignalP"/>
    </source>
</evidence>
<feature type="signal peptide" evidence="1">
    <location>
        <begin position="1"/>
        <end position="25"/>
    </location>
</feature>
<name>A7TS26_VANPO</name>
<feature type="chain" id="PRO_5002715726" description="Flo11 domain-containing protein" evidence="1">
    <location>
        <begin position="26"/>
        <end position="303"/>
    </location>
</feature>
<dbReference type="RefSeq" id="XP_001642788.1">
    <property type="nucleotide sequence ID" value="XM_001642738.1"/>
</dbReference>
<dbReference type="AlphaFoldDB" id="A7TS26"/>
<evidence type="ECO:0000313" key="2">
    <source>
        <dbReference type="EMBL" id="EDO14930.1"/>
    </source>
</evidence>
<keyword evidence="1" id="KW-0732">Signal</keyword>
<dbReference type="GeneID" id="5542969"/>
<accession>A7TS26</accession>
<dbReference type="Proteomes" id="UP000000267">
    <property type="component" value="Unassembled WGS sequence"/>
</dbReference>
<dbReference type="KEGG" id="vpo:Kpol_355p1"/>
<proteinExistence type="predicted"/>